<keyword evidence="1" id="KW-0812">Transmembrane</keyword>
<dbReference type="EMBL" id="PFOB01000069">
    <property type="protein sequence ID" value="PIZ61973.1"/>
    <property type="molecule type" value="Genomic_DNA"/>
</dbReference>
<feature type="domain" description="DUF218" evidence="3">
    <location>
        <begin position="8"/>
        <end position="136"/>
    </location>
</feature>
<evidence type="ECO:0000259" key="3">
    <source>
        <dbReference type="Pfam" id="PF02698"/>
    </source>
</evidence>
<evidence type="ECO:0000259" key="2">
    <source>
        <dbReference type="Pfam" id="PF01636"/>
    </source>
</evidence>
<dbReference type="InterPro" id="IPR011009">
    <property type="entry name" value="Kinase-like_dom_sf"/>
</dbReference>
<dbReference type="Proteomes" id="UP000228503">
    <property type="component" value="Unassembled WGS sequence"/>
</dbReference>
<keyword evidence="1" id="KW-1133">Transmembrane helix</keyword>
<dbReference type="InterPro" id="IPR002575">
    <property type="entry name" value="Aminoglycoside_PTrfase"/>
</dbReference>
<evidence type="ECO:0000256" key="1">
    <source>
        <dbReference type="SAM" id="Phobius"/>
    </source>
</evidence>
<feature type="transmembrane region" description="Helical" evidence="1">
    <location>
        <begin position="482"/>
        <end position="500"/>
    </location>
</feature>
<dbReference type="Pfam" id="PF02698">
    <property type="entry name" value="DUF218"/>
    <property type="match status" value="1"/>
</dbReference>
<dbReference type="InterPro" id="IPR014729">
    <property type="entry name" value="Rossmann-like_a/b/a_fold"/>
</dbReference>
<dbReference type="Gene3D" id="3.90.1200.10">
    <property type="match status" value="1"/>
</dbReference>
<dbReference type="PANTHER" id="PTHR30336:SF20">
    <property type="entry name" value="DUF218 DOMAIN-CONTAINING PROTEIN"/>
    <property type="match status" value="1"/>
</dbReference>
<comment type="caution">
    <text evidence="4">The sequence shown here is derived from an EMBL/GenBank/DDBJ whole genome shotgun (WGS) entry which is preliminary data.</text>
</comment>
<accession>A0A2M7TW20</accession>
<evidence type="ECO:0000313" key="4">
    <source>
        <dbReference type="EMBL" id="PIZ61973.1"/>
    </source>
</evidence>
<dbReference type="InterPro" id="IPR003848">
    <property type="entry name" value="DUF218"/>
</dbReference>
<dbReference type="CDD" id="cd06259">
    <property type="entry name" value="YdcF-like"/>
    <property type="match status" value="1"/>
</dbReference>
<reference evidence="5" key="1">
    <citation type="submission" date="2017-09" db="EMBL/GenBank/DDBJ databases">
        <title>Depth-based differentiation of microbial function through sediment-hosted aquifers and enrichment of novel symbionts in the deep terrestrial subsurface.</title>
        <authorList>
            <person name="Probst A.J."/>
            <person name="Ladd B."/>
            <person name="Jarett J.K."/>
            <person name="Geller-Mcgrath D.E."/>
            <person name="Sieber C.M.K."/>
            <person name="Emerson J.B."/>
            <person name="Anantharaman K."/>
            <person name="Thomas B.C."/>
            <person name="Malmstrom R."/>
            <person name="Stieglmeier M."/>
            <person name="Klingl A."/>
            <person name="Woyke T."/>
            <person name="Ryan C.M."/>
            <person name="Banfield J.F."/>
        </authorList>
    </citation>
    <scope>NUCLEOTIDE SEQUENCE [LARGE SCALE GENOMIC DNA]</scope>
</reference>
<dbReference type="Pfam" id="PF01636">
    <property type="entry name" value="APH"/>
    <property type="match status" value="1"/>
</dbReference>
<dbReference type="AlphaFoldDB" id="A0A2M7TW20"/>
<dbReference type="GO" id="GO:0005886">
    <property type="term" value="C:plasma membrane"/>
    <property type="evidence" value="ECO:0007669"/>
    <property type="project" value="TreeGrafter"/>
</dbReference>
<gene>
    <name evidence="4" type="ORF">COY16_05565</name>
</gene>
<keyword evidence="1" id="KW-0472">Membrane</keyword>
<evidence type="ECO:0008006" key="6">
    <source>
        <dbReference type="Google" id="ProtNLM"/>
    </source>
</evidence>
<dbReference type="InterPro" id="IPR051599">
    <property type="entry name" value="Cell_Envelope_Assoc"/>
</dbReference>
<dbReference type="Gene3D" id="3.40.50.620">
    <property type="entry name" value="HUPs"/>
    <property type="match status" value="1"/>
</dbReference>
<evidence type="ECO:0000313" key="5">
    <source>
        <dbReference type="Proteomes" id="UP000228503"/>
    </source>
</evidence>
<protein>
    <recommendedName>
        <fullName evidence="6">DUF218 domain-containing protein</fullName>
    </recommendedName>
</protein>
<dbReference type="PANTHER" id="PTHR30336">
    <property type="entry name" value="INNER MEMBRANE PROTEIN, PROBABLE PERMEASE"/>
    <property type="match status" value="1"/>
</dbReference>
<proteinExistence type="predicted"/>
<feature type="domain" description="Aminoglycoside phosphotransferase" evidence="2">
    <location>
        <begin position="274"/>
        <end position="466"/>
    </location>
</feature>
<organism evidence="4 5">
    <name type="scientific">Candidatus Roizmanbacteria bacterium CG_4_10_14_0_2_um_filter_39_13</name>
    <dbReference type="NCBI Taxonomy" id="1974825"/>
    <lineage>
        <taxon>Bacteria</taxon>
        <taxon>Candidatus Roizmaniibacteriota</taxon>
    </lineage>
</organism>
<sequence length="534" mass="62386">MIIPTVKTIIVLSGGLTNRHSLPFFVKSRLDHAYKIYHMGMVSSIIVSGKWSFRHSHAIPTTEAELMKQYLVKLGIPENKIKKEEVSQDMLSGAYFLKKNICTPKGIKEAVIICSDFEEQRVRYVFHKVFGDSVEFHFIVEPSQLKSEVMWQFFAHERSMLLNTKAFLRTMENGDHTFLDHIFYSKSLYEEKKVGKIKVDVYGRKIDKRKTAKAHYSLVRILKKRKEIYEKYQITSPVKKTLTADFWSGRFLNFLGKDVEKNLYSLKFVLYLKDKQTFASEVKISEYLTKNGIDFIPTIVASGYDKAPPWYLYRIVKGKMSGSFSYTFSFNDSFYQSPGITKLFAHHLSALRSLSLHKQTIPTWTSAIYKRRISGIYKKISRYPEGVADPIIGQAYELFRKKSSLLNDTAVYLSHADLHPANIIFSKNKLFFIDFEHISYANSAFDFCFGYVFSWNNPAFQEKLLSAFRKSLTEKERIEFDFIFPLVYVYFILWLFAFSLQWEYKSGKENAQDARKRLINELNKYIPVVNKMKI</sequence>
<dbReference type="SUPFAM" id="SSF56112">
    <property type="entry name" value="Protein kinase-like (PK-like)"/>
    <property type="match status" value="1"/>
</dbReference>
<name>A0A2M7TW20_9BACT</name>